<dbReference type="SMART" id="SM00052">
    <property type="entry name" value="EAL"/>
    <property type="match status" value="1"/>
</dbReference>
<dbReference type="SMART" id="SM00267">
    <property type="entry name" value="GGDEF"/>
    <property type="match status" value="1"/>
</dbReference>
<dbReference type="SMART" id="SM00091">
    <property type="entry name" value="PAS"/>
    <property type="match status" value="4"/>
</dbReference>
<dbReference type="NCBIfam" id="TIGR00229">
    <property type="entry name" value="sensory_box"/>
    <property type="match status" value="4"/>
</dbReference>
<feature type="domain" description="PAS" evidence="3">
    <location>
        <begin position="580"/>
        <end position="612"/>
    </location>
</feature>
<name>A0A1L3GLH6_9BACT</name>
<evidence type="ECO:0000259" key="5">
    <source>
        <dbReference type="PROSITE" id="PS50883"/>
    </source>
</evidence>
<dbReference type="Pfam" id="PF10114">
    <property type="entry name" value="PocR"/>
    <property type="match status" value="1"/>
</dbReference>
<dbReference type="InterPro" id="IPR035919">
    <property type="entry name" value="EAL_sf"/>
</dbReference>
<evidence type="ECO:0000259" key="3">
    <source>
        <dbReference type="PROSITE" id="PS50112"/>
    </source>
</evidence>
<dbReference type="InterPro" id="IPR013655">
    <property type="entry name" value="PAS_fold_3"/>
</dbReference>
<dbReference type="GO" id="GO:0071732">
    <property type="term" value="P:cellular response to nitric oxide"/>
    <property type="evidence" value="ECO:0007669"/>
    <property type="project" value="UniProtKB-ARBA"/>
</dbReference>
<organism evidence="7 8">
    <name type="scientific">Syntrophotalea acetylenivorans</name>
    <dbReference type="NCBI Taxonomy" id="1842532"/>
    <lineage>
        <taxon>Bacteria</taxon>
        <taxon>Pseudomonadati</taxon>
        <taxon>Thermodesulfobacteriota</taxon>
        <taxon>Desulfuromonadia</taxon>
        <taxon>Desulfuromonadales</taxon>
        <taxon>Syntrophotaleaceae</taxon>
        <taxon>Syntrophotalea</taxon>
    </lineage>
</organism>
<feature type="domain" description="PAC" evidence="4">
    <location>
        <begin position="373"/>
        <end position="425"/>
    </location>
</feature>
<dbReference type="InterPro" id="IPR001610">
    <property type="entry name" value="PAC"/>
</dbReference>
<dbReference type="InterPro" id="IPR000160">
    <property type="entry name" value="GGDEF_dom"/>
</dbReference>
<feature type="transmembrane region" description="Helical" evidence="2">
    <location>
        <begin position="258"/>
        <end position="281"/>
    </location>
</feature>
<dbReference type="PROSITE" id="PS50883">
    <property type="entry name" value="EAL"/>
    <property type="match status" value="1"/>
</dbReference>
<dbReference type="FunFam" id="3.30.70.270:FF:000001">
    <property type="entry name" value="Diguanylate cyclase domain protein"/>
    <property type="match status" value="1"/>
</dbReference>
<dbReference type="STRING" id="1842532.A7E78_02310"/>
<dbReference type="KEGG" id="pef:A7E78_02310"/>
<dbReference type="Pfam" id="PF00563">
    <property type="entry name" value="EAL"/>
    <property type="match status" value="1"/>
</dbReference>
<dbReference type="SMART" id="SM00086">
    <property type="entry name" value="PAC"/>
    <property type="match status" value="4"/>
</dbReference>
<keyword evidence="2" id="KW-0472">Membrane</keyword>
<keyword evidence="8" id="KW-1185">Reference proteome</keyword>
<dbReference type="Pfam" id="PF08448">
    <property type="entry name" value="PAS_4"/>
    <property type="match status" value="1"/>
</dbReference>
<dbReference type="Gene3D" id="3.20.20.450">
    <property type="entry name" value="EAL domain"/>
    <property type="match status" value="1"/>
</dbReference>
<dbReference type="PROSITE" id="PS50112">
    <property type="entry name" value="PAS"/>
    <property type="match status" value="4"/>
</dbReference>
<dbReference type="CDD" id="cd00130">
    <property type="entry name" value="PAS"/>
    <property type="match status" value="4"/>
</dbReference>
<protein>
    <submittedName>
        <fullName evidence="7">Uncharacterized protein</fullName>
    </submittedName>
</protein>
<dbReference type="InterPro" id="IPR018771">
    <property type="entry name" value="PocR_dom"/>
</dbReference>
<dbReference type="CDD" id="cd01948">
    <property type="entry name" value="EAL"/>
    <property type="match status" value="1"/>
</dbReference>
<dbReference type="Pfam" id="PF13426">
    <property type="entry name" value="PAS_9"/>
    <property type="match status" value="2"/>
</dbReference>
<feature type="domain" description="PAS" evidence="3">
    <location>
        <begin position="682"/>
        <end position="741"/>
    </location>
</feature>
<dbReference type="RefSeq" id="WP_072282749.1">
    <property type="nucleotide sequence ID" value="NZ_CP015519.1"/>
</dbReference>
<dbReference type="PROSITE" id="PS50887">
    <property type="entry name" value="GGDEF"/>
    <property type="match status" value="1"/>
</dbReference>
<dbReference type="OrthoDB" id="9777298at2"/>
<dbReference type="InterPro" id="IPR043128">
    <property type="entry name" value="Rev_trsase/Diguanyl_cyclase"/>
</dbReference>
<dbReference type="SUPFAM" id="SSF53850">
    <property type="entry name" value="Periplasmic binding protein-like II"/>
    <property type="match status" value="1"/>
</dbReference>
<dbReference type="SMART" id="SM00062">
    <property type="entry name" value="PBPb"/>
    <property type="match status" value="1"/>
</dbReference>
<dbReference type="PROSITE" id="PS50113">
    <property type="entry name" value="PAC"/>
    <property type="match status" value="3"/>
</dbReference>
<sequence>MPIIRRVVLFVLFLLFFPGLVQAAQKQLRVGIFPFEPINYLDENKQAQGLNPALLNRMAEEHDWQLTFVGGSWAEGLARLQNGDIDLVMSAAYSQRRAEVLDYTVQPTVELWGQVFVKPGASEVNISALAGQPVAIMRHDISGQNFIQMTKKLGVDPHIRELPHFSDVFAAVQNGEVAAGVAPQHYGLRHAKEYDLVPSSIQFSPFSIYFVSKKGQHAELLRQIDQTLFRWKNDKDSFYYRQLAYWLGFKVERKFLPLYLKIMLLVAGGISILFFFNSLLLKSQVKRRTAQLRQSEERLSATLSSIGDGVISTDRAGRIVSLNGVAEELTGWKAGEAVGRSIQEIFPIVNAKTRTVVENPVEECLREGLSVDLANHTLLLRRDGTECHIADSCAPILDLSGAVIGAVLVFRDVTKEYRHRQQLRDERERLASVLWGTGVGTWEWNIKTGETCFNDRWADMIGYTLAEISPVSIKAWERLLHPEDSQRVEEALQCHFRGETDYFECECRLRHKAGHWIWILSRGKITSRTEEGQPFRMVGTHLDITARKQAEETLRLSEERLQSVFRVAPAGIGVVRNRVLLEVNQRISEMTGYLPKELIGNSSRMLYPSQKDYEAAGKPKYDQIKAMGTGVVETRWQRKDGSIRDVWLASAPLDPNDLSQGVTFTALDITDHKRAEKALTESEARYRSLFENNHAVMLVLDPATGAVVDANPAAASWYGWSREELCKKNISDINTLLRQEELLSELDRAHRQQAGHFLFRHRRADGSVRDVEVFSGPVLVSGRSLLYSIIHDITDKKRTEDALEKRILALTRPLDDAICMTFEELFNLEDIQRLQDDFAKATGVASVIITPDGAPITMPSNFHHLCREIVQGTDKGTVSCRRSQVLLGRPAAQGPTLSKCLTAGLMNAGASILVGGCHIATWIVEQVRDPGQTEADLRAHVLEIGADENAMVEAFRELPVMPREQFKQVAQALYTLANQLSVSAYQNIQQARFITEQKQDQEKIAFLAHHDQLTGLPNRTLLAEHFECAAGHALRTDTKMALCVLDLDGFKSINDSHGHLQGDQLLCDVAERLLEAVRTSDTVCRIGGDEFVLLFTDLQKTAAVSALIHKVLECFEPVFNLEGVPHAISASLGVAVFPVDGDDFSTLFEHADAAMYFAKESGRNNVQFFRQEINQRIQHRLTIEKELRHALQFDELELHYQPIIKLPGMQIAGMEALVRWRHPINGLIPPNQFIPVAEDSNLIVALGEWVLKSACRDMKHWRDLGLPELSVSVNVSARQIFDRDFAGFVEQTLIEYSLPPHQLVLEVTENIFLESSNSVESVMNHLKDIGVGLSLDDFGTGYSSLSYLKRFRIDKLKIDRSFMEQVCHSQQDAILVKTIIRMAQNLGMRVVSEGVETEDQVQFLIEQGCELAQGFFFSKPLPLAAIQEVLKRPEPYRSKFPQAPGVI</sequence>
<dbReference type="FunFam" id="3.20.20.450:FF:000001">
    <property type="entry name" value="Cyclic di-GMP phosphodiesterase yahA"/>
    <property type="match status" value="1"/>
</dbReference>
<keyword evidence="2" id="KW-0812">Transmembrane</keyword>
<dbReference type="PANTHER" id="PTHR44757">
    <property type="entry name" value="DIGUANYLATE CYCLASE DGCP"/>
    <property type="match status" value="1"/>
</dbReference>
<dbReference type="GO" id="GO:0071111">
    <property type="term" value="F:cyclic-guanylate-specific phosphodiesterase activity"/>
    <property type="evidence" value="ECO:0007669"/>
    <property type="project" value="UniProtKB-EC"/>
</dbReference>
<feature type="domain" description="PAS" evidence="3">
    <location>
        <begin position="295"/>
        <end position="368"/>
    </location>
</feature>
<proteinExistence type="predicted"/>
<dbReference type="InterPro" id="IPR000014">
    <property type="entry name" value="PAS"/>
</dbReference>
<dbReference type="SUPFAM" id="SSF141868">
    <property type="entry name" value="EAL domain-like"/>
    <property type="match status" value="1"/>
</dbReference>
<dbReference type="InterPro" id="IPR035965">
    <property type="entry name" value="PAS-like_dom_sf"/>
</dbReference>
<keyword evidence="2" id="KW-1133">Transmembrane helix</keyword>
<evidence type="ECO:0000259" key="4">
    <source>
        <dbReference type="PROSITE" id="PS50113"/>
    </source>
</evidence>
<dbReference type="InterPro" id="IPR052155">
    <property type="entry name" value="Biofilm_reg_signaling"/>
</dbReference>
<dbReference type="EMBL" id="CP015519">
    <property type="protein sequence ID" value="APG26789.1"/>
    <property type="molecule type" value="Genomic_DNA"/>
</dbReference>
<dbReference type="InterPro" id="IPR029787">
    <property type="entry name" value="Nucleotide_cyclase"/>
</dbReference>
<gene>
    <name evidence="7" type="ORF">A7E78_02310</name>
</gene>
<evidence type="ECO:0000256" key="2">
    <source>
        <dbReference type="SAM" id="Phobius"/>
    </source>
</evidence>
<dbReference type="Pfam" id="PF00497">
    <property type="entry name" value="SBP_bac_3"/>
    <property type="match status" value="1"/>
</dbReference>
<feature type="domain" description="GGDEF" evidence="6">
    <location>
        <begin position="1038"/>
        <end position="1171"/>
    </location>
</feature>
<dbReference type="PANTHER" id="PTHR44757:SF2">
    <property type="entry name" value="BIOFILM ARCHITECTURE MAINTENANCE PROTEIN MBAA"/>
    <property type="match status" value="1"/>
</dbReference>
<dbReference type="InterPro" id="IPR000700">
    <property type="entry name" value="PAS-assoc_C"/>
</dbReference>
<dbReference type="SUPFAM" id="SSF55073">
    <property type="entry name" value="Nucleotide cyclase"/>
    <property type="match status" value="1"/>
</dbReference>
<reference evidence="7 8" key="1">
    <citation type="journal article" date="2017" name="Genome Announc.">
        <title>Complete Genome Sequences of Two Acetylene-Fermenting Pelobacter acetylenicus Strains.</title>
        <authorList>
            <person name="Sutton J.M."/>
            <person name="Baesman S.M."/>
            <person name="Fierst J.L."/>
            <person name="Poret-Peterson A.T."/>
            <person name="Oremland R.S."/>
            <person name="Dunlap D.S."/>
            <person name="Akob D.M."/>
        </authorList>
    </citation>
    <scope>NUCLEOTIDE SEQUENCE [LARGE SCALE GENOMIC DNA]</scope>
    <source>
        <strain evidence="7 8">SFB93</strain>
    </source>
</reference>
<dbReference type="InterPro" id="IPR001638">
    <property type="entry name" value="Solute-binding_3/MltF_N"/>
</dbReference>
<dbReference type="InterPro" id="IPR001633">
    <property type="entry name" value="EAL_dom"/>
</dbReference>
<feature type="domain" description="PAS" evidence="3">
    <location>
        <begin position="453"/>
        <end position="499"/>
    </location>
</feature>
<comment type="catalytic activity">
    <reaction evidence="1">
        <text>3',3'-c-di-GMP + H2O = 5'-phosphoguanylyl(3'-&gt;5')guanosine + H(+)</text>
        <dbReference type="Rhea" id="RHEA:24902"/>
        <dbReference type="ChEBI" id="CHEBI:15377"/>
        <dbReference type="ChEBI" id="CHEBI:15378"/>
        <dbReference type="ChEBI" id="CHEBI:58754"/>
        <dbReference type="ChEBI" id="CHEBI:58805"/>
        <dbReference type="EC" id="3.1.4.52"/>
    </reaction>
    <physiologicalReaction direction="left-to-right" evidence="1">
        <dbReference type="Rhea" id="RHEA:24903"/>
    </physiologicalReaction>
</comment>
<feature type="domain" description="EAL" evidence="5">
    <location>
        <begin position="1180"/>
        <end position="1434"/>
    </location>
</feature>
<evidence type="ECO:0000313" key="7">
    <source>
        <dbReference type="EMBL" id="APG26789.1"/>
    </source>
</evidence>
<dbReference type="CDD" id="cd01949">
    <property type="entry name" value="GGDEF"/>
    <property type="match status" value="1"/>
</dbReference>
<dbReference type="Proteomes" id="UP000182517">
    <property type="component" value="Chromosome"/>
</dbReference>
<dbReference type="Pfam" id="PF08447">
    <property type="entry name" value="PAS_3"/>
    <property type="match status" value="1"/>
</dbReference>
<evidence type="ECO:0000259" key="6">
    <source>
        <dbReference type="PROSITE" id="PS50887"/>
    </source>
</evidence>
<feature type="domain" description="PAC" evidence="4">
    <location>
        <begin position="630"/>
        <end position="681"/>
    </location>
</feature>
<dbReference type="Pfam" id="PF00990">
    <property type="entry name" value="GGDEF"/>
    <property type="match status" value="1"/>
</dbReference>
<evidence type="ECO:0000256" key="1">
    <source>
        <dbReference type="ARBA" id="ARBA00051114"/>
    </source>
</evidence>
<dbReference type="Gene3D" id="3.40.190.10">
    <property type="entry name" value="Periplasmic binding protein-like II"/>
    <property type="match status" value="2"/>
</dbReference>
<dbReference type="SUPFAM" id="SSF55785">
    <property type="entry name" value="PYP-like sensor domain (PAS domain)"/>
    <property type="match status" value="4"/>
</dbReference>
<feature type="domain" description="PAC" evidence="4">
    <location>
        <begin position="503"/>
        <end position="556"/>
    </location>
</feature>
<evidence type="ECO:0000313" key="8">
    <source>
        <dbReference type="Proteomes" id="UP000182517"/>
    </source>
</evidence>
<dbReference type="Gene3D" id="3.30.70.270">
    <property type="match status" value="1"/>
</dbReference>
<accession>A0A1L3GLH6</accession>
<dbReference type="Gene3D" id="3.30.450.20">
    <property type="entry name" value="PAS domain"/>
    <property type="match status" value="4"/>
</dbReference>
<dbReference type="NCBIfam" id="TIGR00254">
    <property type="entry name" value="GGDEF"/>
    <property type="match status" value="1"/>
</dbReference>
<dbReference type="InterPro" id="IPR013656">
    <property type="entry name" value="PAS_4"/>
</dbReference>